<dbReference type="VEuPathDB" id="FungiDB:MELLADRAFT_113776"/>
<dbReference type="HOGENOM" id="CLU_1421711_0_0_1"/>
<dbReference type="EMBL" id="GL883183">
    <property type="protein sequence ID" value="EGF98168.1"/>
    <property type="molecule type" value="Genomic_DNA"/>
</dbReference>
<dbReference type="AlphaFoldDB" id="F4SB10"/>
<reference evidence="3" key="1">
    <citation type="journal article" date="2011" name="Proc. Natl. Acad. Sci. U.S.A.">
        <title>Obligate biotrophy features unraveled by the genomic analysis of rust fungi.</title>
        <authorList>
            <person name="Duplessis S."/>
            <person name="Cuomo C.A."/>
            <person name="Lin Y.-C."/>
            <person name="Aerts A."/>
            <person name="Tisserant E."/>
            <person name="Veneault-Fourrey C."/>
            <person name="Joly D.L."/>
            <person name="Hacquard S."/>
            <person name="Amselem J."/>
            <person name="Cantarel B.L."/>
            <person name="Chiu R."/>
            <person name="Coutinho P.M."/>
            <person name="Feau N."/>
            <person name="Field M."/>
            <person name="Frey P."/>
            <person name="Gelhaye E."/>
            <person name="Goldberg J."/>
            <person name="Grabherr M.G."/>
            <person name="Kodira C.D."/>
            <person name="Kohler A."/>
            <person name="Kuees U."/>
            <person name="Lindquist E.A."/>
            <person name="Lucas S.M."/>
            <person name="Mago R."/>
            <person name="Mauceli E."/>
            <person name="Morin E."/>
            <person name="Murat C."/>
            <person name="Pangilinan J.L."/>
            <person name="Park R."/>
            <person name="Pearson M."/>
            <person name="Quesneville H."/>
            <person name="Rouhier N."/>
            <person name="Sakthikumar S."/>
            <person name="Salamov A.A."/>
            <person name="Schmutz J."/>
            <person name="Selles B."/>
            <person name="Shapiro H."/>
            <person name="Tanguay P."/>
            <person name="Tuskan G.A."/>
            <person name="Henrissat B."/>
            <person name="Van de Peer Y."/>
            <person name="Rouze P."/>
            <person name="Ellis J.G."/>
            <person name="Dodds P.N."/>
            <person name="Schein J.E."/>
            <person name="Zhong S."/>
            <person name="Hamelin R.C."/>
            <person name="Grigoriev I.V."/>
            <person name="Szabo L.J."/>
            <person name="Martin F."/>
        </authorList>
    </citation>
    <scope>NUCLEOTIDE SEQUENCE [LARGE SCALE GENOMIC DNA]</scope>
    <source>
        <strain evidence="3">98AG31 / pathotype 3-4-7</strain>
    </source>
</reference>
<evidence type="ECO:0000313" key="2">
    <source>
        <dbReference type="EMBL" id="EGF98168.1"/>
    </source>
</evidence>
<protein>
    <submittedName>
        <fullName evidence="2">Uncharacterized protein</fullName>
    </submittedName>
</protein>
<organism evidence="3">
    <name type="scientific">Melampsora larici-populina (strain 98AG31 / pathotype 3-4-7)</name>
    <name type="common">Poplar leaf rust fungus</name>
    <dbReference type="NCBI Taxonomy" id="747676"/>
    <lineage>
        <taxon>Eukaryota</taxon>
        <taxon>Fungi</taxon>
        <taxon>Dikarya</taxon>
        <taxon>Basidiomycota</taxon>
        <taxon>Pucciniomycotina</taxon>
        <taxon>Pucciniomycetes</taxon>
        <taxon>Pucciniales</taxon>
        <taxon>Melampsoraceae</taxon>
        <taxon>Melampsora</taxon>
    </lineage>
</organism>
<dbReference type="InParanoid" id="F4SB10"/>
<dbReference type="KEGG" id="mlr:MELLADRAFT_113776"/>
<evidence type="ECO:0000256" key="1">
    <source>
        <dbReference type="SAM" id="MobiDB-lite"/>
    </source>
</evidence>
<feature type="region of interest" description="Disordered" evidence="1">
    <location>
        <begin position="46"/>
        <end position="80"/>
    </location>
</feature>
<dbReference type="Proteomes" id="UP000001072">
    <property type="component" value="Unassembled WGS sequence"/>
</dbReference>
<gene>
    <name evidence="2" type="ORF">MELLADRAFT_113776</name>
</gene>
<dbReference type="RefSeq" id="XP_007418578.1">
    <property type="nucleotide sequence ID" value="XM_007418516.1"/>
</dbReference>
<accession>F4SB10</accession>
<keyword evidence="3" id="KW-1185">Reference proteome</keyword>
<dbReference type="GeneID" id="18925094"/>
<evidence type="ECO:0000313" key="3">
    <source>
        <dbReference type="Proteomes" id="UP000001072"/>
    </source>
</evidence>
<name>F4SB10_MELLP</name>
<proteinExistence type="predicted"/>
<sequence>MKGVCDRMGSGGWTGEDWRLSALDPPAVHICASAVPCAAGPALSEGENNGADGSMAVKASEASTSTSVSRTKRKQATPAVRKNCRTKKLTSAELALDDLEVSQDFSLVTFSIRPALDLQIQIQALISQFEYLQLNIFNQISQALIAQFKYLHLTVSSSYLQALIFKLLSSIQMSSSSYRSSTYHQFKSISV</sequence>